<dbReference type="RefSeq" id="WP_379785682.1">
    <property type="nucleotide sequence ID" value="NZ_JBHSMU010000015.1"/>
</dbReference>
<accession>A0ABW0L967</accession>
<comment type="caution">
    <text evidence="1">The sequence shown here is derived from an EMBL/GenBank/DDBJ whole genome shotgun (WGS) entry which is preliminary data.</text>
</comment>
<reference evidence="2" key="1">
    <citation type="journal article" date="2019" name="Int. J. Syst. Evol. Microbiol.">
        <title>The Global Catalogue of Microorganisms (GCM) 10K type strain sequencing project: providing services to taxonomists for standard genome sequencing and annotation.</title>
        <authorList>
            <consortium name="The Broad Institute Genomics Platform"/>
            <consortium name="The Broad Institute Genome Sequencing Center for Infectious Disease"/>
            <person name="Wu L."/>
            <person name="Ma J."/>
        </authorList>
    </citation>
    <scope>NUCLEOTIDE SEQUENCE [LARGE SCALE GENOMIC DNA]</scope>
    <source>
        <strain evidence="2">KACC 12649</strain>
    </source>
</reference>
<organism evidence="1 2">
    <name type="scientific">Massilia niabensis</name>
    <dbReference type="NCBI Taxonomy" id="544910"/>
    <lineage>
        <taxon>Bacteria</taxon>
        <taxon>Pseudomonadati</taxon>
        <taxon>Pseudomonadota</taxon>
        <taxon>Betaproteobacteria</taxon>
        <taxon>Burkholderiales</taxon>
        <taxon>Oxalobacteraceae</taxon>
        <taxon>Telluria group</taxon>
        <taxon>Massilia</taxon>
    </lineage>
</organism>
<evidence type="ECO:0000313" key="1">
    <source>
        <dbReference type="EMBL" id="MFC5462234.1"/>
    </source>
</evidence>
<dbReference type="Pfam" id="PF20242">
    <property type="entry name" value="Emfourin"/>
    <property type="match status" value="1"/>
</dbReference>
<dbReference type="EMBL" id="JBHSMU010000015">
    <property type="protein sequence ID" value="MFC5462234.1"/>
    <property type="molecule type" value="Genomic_DNA"/>
</dbReference>
<evidence type="ECO:0000313" key="2">
    <source>
        <dbReference type="Proteomes" id="UP001596050"/>
    </source>
</evidence>
<name>A0ABW0L967_9BURK</name>
<dbReference type="InterPro" id="IPR049457">
    <property type="entry name" value="Emfourin"/>
</dbReference>
<keyword evidence="2" id="KW-1185">Reference proteome</keyword>
<dbReference type="Proteomes" id="UP001596050">
    <property type="component" value="Unassembled WGS sequence"/>
</dbReference>
<gene>
    <name evidence="1" type="ORF">ACFPN5_20695</name>
</gene>
<proteinExistence type="predicted"/>
<protein>
    <submittedName>
        <fullName evidence="1">Protealysin inhibitor emfourin</fullName>
    </submittedName>
</protein>
<sequence>MKITLKQYGGLAPVTRPPVVLDTADLDQDRDEVEGLARAVSAQSSPPAPPHPDGMSYTLVIDGDEGMQEVRGTDGSATAEFSELVQRVRGSGKAGGA</sequence>